<sequence>MKLFFSIFTNWGFKKIVYLIRSKIFGEKRFVYYKKGNEKWAYISYIPDVFYRRDDERYLNTHQNKREILVIGDVFAKLGYNFVVELFNSSKISDKYYYDIVFGLEPNFCIQAKKNPNALKIYYATGAYFKHQNLVIKDRTDYFNNKHKCNVPYYRLVAEHSACDMADFIFQIGSKYTLQTYPEKLIYKMSTLHQSSNFYRHLSIQDKLSCYKRNEYLWLGGSGSILKGLDLILDYFIQRTDCILHIVGGIDNEVNRYYAKKINNSNHIHVYGFLDVNSEQFVQIAKHVTFYLFPSASEGGAPGSVIAAMKCGIIPIVSKYASFDEIEELGYRLDDFSIRSIEDAVKWSESLCEQQVERLIKANFDYAQKKWNINVFSKEFEYLLKEKIKCYMDEGDNA</sequence>
<keyword evidence="2" id="KW-0808">Transferase</keyword>
<dbReference type="AlphaFoldDB" id="A0A5M5X661"/>
<dbReference type="EMBL" id="VWAQ01000011">
    <property type="protein sequence ID" value="KAA5206915.1"/>
    <property type="molecule type" value="Genomic_DNA"/>
</dbReference>
<comment type="caution">
    <text evidence="2">The sequence shown here is derived from an EMBL/GenBank/DDBJ whole genome shotgun (WGS) entry which is preliminary data.</text>
</comment>
<dbReference type="Gene3D" id="3.40.50.2000">
    <property type="entry name" value="Glycogen Phosphorylase B"/>
    <property type="match status" value="1"/>
</dbReference>
<dbReference type="Proteomes" id="UP000429838">
    <property type="component" value="Unassembled WGS sequence"/>
</dbReference>
<feature type="domain" description="Glycosyl transferase family 1" evidence="1">
    <location>
        <begin position="226"/>
        <end position="331"/>
    </location>
</feature>
<dbReference type="SUPFAM" id="SSF53756">
    <property type="entry name" value="UDP-Glycosyltransferase/glycogen phosphorylase"/>
    <property type="match status" value="1"/>
</dbReference>
<dbReference type="Pfam" id="PF00534">
    <property type="entry name" value="Glycos_transf_1"/>
    <property type="match status" value="1"/>
</dbReference>
<gene>
    <name evidence="2" type="ORF">F2Z25_13635</name>
</gene>
<dbReference type="InterPro" id="IPR001296">
    <property type="entry name" value="Glyco_trans_1"/>
</dbReference>
<organism evidence="2 3">
    <name type="scientific">Bacteroides fragilis</name>
    <dbReference type="NCBI Taxonomy" id="817"/>
    <lineage>
        <taxon>Bacteria</taxon>
        <taxon>Pseudomonadati</taxon>
        <taxon>Bacteroidota</taxon>
        <taxon>Bacteroidia</taxon>
        <taxon>Bacteroidales</taxon>
        <taxon>Bacteroidaceae</taxon>
        <taxon>Bacteroides</taxon>
    </lineage>
</organism>
<accession>A0A5M5X661</accession>
<name>A0A5M5X661_BACFG</name>
<reference evidence="2 3" key="1">
    <citation type="journal article" date="2019" name="Nat. Med.">
        <title>A library of human gut bacterial isolates paired with longitudinal multiomics data enables mechanistic microbiome research.</title>
        <authorList>
            <person name="Poyet M."/>
            <person name="Groussin M."/>
            <person name="Gibbons S.M."/>
            <person name="Avila-Pacheco J."/>
            <person name="Jiang X."/>
            <person name="Kearney S.M."/>
            <person name="Perrotta A.R."/>
            <person name="Berdy B."/>
            <person name="Zhao S."/>
            <person name="Lieberman T.D."/>
            <person name="Swanson P.K."/>
            <person name="Smith M."/>
            <person name="Roesemann S."/>
            <person name="Alexander J.E."/>
            <person name="Rich S.A."/>
            <person name="Livny J."/>
            <person name="Vlamakis H."/>
            <person name="Clish C."/>
            <person name="Bullock K."/>
            <person name="Deik A."/>
            <person name="Scott J."/>
            <person name="Pierce K.A."/>
            <person name="Xavier R.J."/>
            <person name="Alm E.J."/>
        </authorList>
    </citation>
    <scope>NUCLEOTIDE SEQUENCE [LARGE SCALE GENOMIC DNA]</scope>
    <source>
        <strain evidence="2 3">BIOML-A1</strain>
    </source>
</reference>
<dbReference type="RefSeq" id="WP_115473154.1">
    <property type="nucleotide sequence ID" value="NZ_JABFHU010000003.1"/>
</dbReference>
<evidence type="ECO:0000259" key="1">
    <source>
        <dbReference type="Pfam" id="PF00534"/>
    </source>
</evidence>
<evidence type="ECO:0000313" key="2">
    <source>
        <dbReference type="EMBL" id="KAA5206915.1"/>
    </source>
</evidence>
<evidence type="ECO:0000313" key="3">
    <source>
        <dbReference type="Proteomes" id="UP000429838"/>
    </source>
</evidence>
<dbReference type="GO" id="GO:0016757">
    <property type="term" value="F:glycosyltransferase activity"/>
    <property type="evidence" value="ECO:0007669"/>
    <property type="project" value="InterPro"/>
</dbReference>
<protein>
    <submittedName>
        <fullName evidence="2">Glycosyltransferase</fullName>
    </submittedName>
</protein>
<proteinExistence type="predicted"/>